<name>A0A835THL3_9CHLO</name>
<keyword evidence="1" id="KW-0503">Monooxygenase</keyword>
<keyword evidence="3" id="KW-0812">Transmembrane</keyword>
<keyword evidence="3" id="KW-0472">Membrane</keyword>
<evidence type="ECO:0000259" key="4">
    <source>
        <dbReference type="Pfam" id="PF01494"/>
    </source>
</evidence>
<feature type="domain" description="FAD-binding" evidence="4">
    <location>
        <begin position="4"/>
        <end position="188"/>
    </location>
</feature>
<dbReference type="InterPro" id="IPR036188">
    <property type="entry name" value="FAD/NAD-bd_sf"/>
</dbReference>
<feature type="domain" description="FAD-binding" evidence="4">
    <location>
        <begin position="345"/>
        <end position="401"/>
    </location>
</feature>
<evidence type="ECO:0000313" key="6">
    <source>
        <dbReference type="Proteomes" id="UP000613740"/>
    </source>
</evidence>
<keyword evidence="3" id="KW-1133">Transmembrane helix</keyword>
<evidence type="ECO:0000256" key="1">
    <source>
        <dbReference type="ARBA" id="ARBA00023033"/>
    </source>
</evidence>
<dbReference type="PRINTS" id="PR00420">
    <property type="entry name" value="RNGMNOXGNASE"/>
</dbReference>
<dbReference type="Pfam" id="PF01494">
    <property type="entry name" value="FAD_binding_3"/>
    <property type="match status" value="2"/>
</dbReference>
<organism evidence="5 6">
    <name type="scientific">Chlamydomonas schloesseri</name>
    <dbReference type="NCBI Taxonomy" id="2026947"/>
    <lineage>
        <taxon>Eukaryota</taxon>
        <taxon>Viridiplantae</taxon>
        <taxon>Chlorophyta</taxon>
        <taxon>core chlorophytes</taxon>
        <taxon>Chlorophyceae</taxon>
        <taxon>CS clade</taxon>
        <taxon>Chlamydomonadales</taxon>
        <taxon>Chlamydomonadaceae</taxon>
        <taxon>Chlamydomonas</taxon>
    </lineage>
</organism>
<dbReference type="OrthoDB" id="10053569at2759"/>
<evidence type="ECO:0000313" key="5">
    <source>
        <dbReference type="EMBL" id="KAG2438456.1"/>
    </source>
</evidence>
<dbReference type="AlphaFoldDB" id="A0A835THL3"/>
<feature type="transmembrane region" description="Helical" evidence="3">
    <location>
        <begin position="511"/>
        <end position="535"/>
    </location>
</feature>
<comment type="caution">
    <text evidence="5">The sequence shown here is derived from an EMBL/GenBank/DDBJ whole genome shotgun (WGS) entry which is preliminary data.</text>
</comment>
<evidence type="ECO:0000256" key="3">
    <source>
        <dbReference type="SAM" id="Phobius"/>
    </source>
</evidence>
<dbReference type="PANTHER" id="PTHR46028:SF7">
    <property type="entry name" value="KYNURENINE 3-MONOOXYGENASE-RELATED"/>
    <property type="match status" value="1"/>
</dbReference>
<dbReference type="Proteomes" id="UP000613740">
    <property type="component" value="Unassembled WGS sequence"/>
</dbReference>
<dbReference type="SUPFAM" id="SSF51905">
    <property type="entry name" value="FAD/NAD(P)-binding domain"/>
    <property type="match status" value="1"/>
</dbReference>
<sequence length="537" mass="55949">MPSAIVVGAGPAGVLTSVYLAQLGYAVDVFERREEPSQAQASSQHSYPMVLANRATVCIAEAGLQPACCTEPTARPCCGHYSLGKLRGGGDPKSLGPEMVTWVVDRVGLAADLLAEACRVYPDRIRFHFNAALTELDLAARRVVFSLAQPNGGSTSTQQEVCGYDLLVGADGASSGVRAAMAAQLPPERFSAELLYQSVVVYRTFHGLPRTRPAAPGPDASAAPERPVPVPVEELVPGIGEHLPKQHLYWYDNRTGPLVTFWINEAGQLDGLVSKVTDWSASALSSLIRSVHPAIPPYLVDGIVEQVCPKQPSAEASSAAPESAPAGGGSRFGCVVRCRPFHAAEEGVVLVGDAAHPVTGHLGQGANMALESARALAAALRRFGPGRQAEALAAYSAERAADTAACQHLEMSMAAFVLPPVYRPGGGKAGKAGAKGGPEEGGAGAAEGAAGSAPFSLGFRLYAAWLIMGSMMVGLAGHKLAPAAFPLPIWLMAATRDSRLRYSVILQRARLMAGGLVLAGGAAAVASVALAVRWWRR</sequence>
<feature type="compositionally biased region" description="Gly residues" evidence="2">
    <location>
        <begin position="428"/>
        <end position="445"/>
    </location>
</feature>
<feature type="transmembrane region" description="Helical" evidence="3">
    <location>
        <begin position="462"/>
        <end position="491"/>
    </location>
</feature>
<proteinExistence type="predicted"/>
<evidence type="ECO:0000256" key="2">
    <source>
        <dbReference type="SAM" id="MobiDB-lite"/>
    </source>
</evidence>
<dbReference type="GO" id="GO:0070189">
    <property type="term" value="P:kynurenine metabolic process"/>
    <property type="evidence" value="ECO:0007669"/>
    <property type="project" value="TreeGrafter"/>
</dbReference>
<dbReference type="PANTHER" id="PTHR46028">
    <property type="entry name" value="KYNURENINE 3-MONOOXYGENASE"/>
    <property type="match status" value="1"/>
</dbReference>
<dbReference type="GO" id="GO:0004502">
    <property type="term" value="F:kynurenine 3-monooxygenase activity"/>
    <property type="evidence" value="ECO:0007669"/>
    <property type="project" value="TreeGrafter"/>
</dbReference>
<reference evidence="5" key="1">
    <citation type="journal article" date="2020" name="bioRxiv">
        <title>Comparative genomics of Chlamydomonas.</title>
        <authorList>
            <person name="Craig R.J."/>
            <person name="Hasan A.R."/>
            <person name="Ness R.W."/>
            <person name="Keightley P.D."/>
        </authorList>
    </citation>
    <scope>NUCLEOTIDE SEQUENCE</scope>
    <source>
        <strain evidence="5">CCAP 11/173</strain>
    </source>
</reference>
<feature type="region of interest" description="Disordered" evidence="2">
    <location>
        <begin position="428"/>
        <end position="450"/>
    </location>
</feature>
<dbReference type="InterPro" id="IPR002938">
    <property type="entry name" value="FAD-bd"/>
</dbReference>
<dbReference type="GO" id="GO:0071949">
    <property type="term" value="F:FAD binding"/>
    <property type="evidence" value="ECO:0007669"/>
    <property type="project" value="InterPro"/>
</dbReference>
<protein>
    <recommendedName>
        <fullName evidence="4">FAD-binding domain-containing protein</fullName>
    </recommendedName>
</protein>
<keyword evidence="6" id="KW-1185">Reference proteome</keyword>
<gene>
    <name evidence="5" type="ORF">HYH02_010910</name>
</gene>
<dbReference type="Gene3D" id="3.50.50.60">
    <property type="entry name" value="FAD/NAD(P)-binding domain"/>
    <property type="match status" value="1"/>
</dbReference>
<keyword evidence="1" id="KW-0560">Oxidoreductase</keyword>
<accession>A0A835THL3</accession>
<dbReference type="EMBL" id="JAEHOD010000043">
    <property type="protein sequence ID" value="KAG2438456.1"/>
    <property type="molecule type" value="Genomic_DNA"/>
</dbReference>